<keyword evidence="2" id="KW-0328">Glycosyltransferase</keyword>
<dbReference type="InterPro" id="IPR050256">
    <property type="entry name" value="Glycosyltransferase_2"/>
</dbReference>
<dbReference type="EMBL" id="OJIN01000117">
    <property type="protein sequence ID" value="SPD73930.1"/>
    <property type="molecule type" value="Genomic_DNA"/>
</dbReference>
<dbReference type="GO" id="GO:0099621">
    <property type="term" value="F:undecaprenyl-phosphate 4-deoxy-4-formamido-L-arabinose transferase activity"/>
    <property type="evidence" value="ECO:0007669"/>
    <property type="project" value="TreeGrafter"/>
</dbReference>
<keyword evidence="1" id="KW-1003">Cell membrane</keyword>
<keyword evidence="3 10" id="KW-0808">Transferase</keyword>
<dbReference type="PANTHER" id="PTHR48090">
    <property type="entry name" value="UNDECAPRENYL-PHOSPHATE 4-DEOXY-4-FORMAMIDO-L-ARABINOSE TRANSFERASE-RELATED"/>
    <property type="match status" value="1"/>
</dbReference>
<keyword evidence="5" id="KW-0448">Lipopolysaccharide biosynthesis</keyword>
<proteinExistence type="predicted"/>
<dbReference type="GO" id="GO:0009103">
    <property type="term" value="P:lipopolysaccharide biosynthetic process"/>
    <property type="evidence" value="ECO:0007669"/>
    <property type="project" value="UniProtKB-KW"/>
</dbReference>
<protein>
    <submittedName>
        <fullName evidence="10">Undecaprenyl phosphate-L-Ara4FN transferase</fullName>
    </submittedName>
</protein>
<dbReference type="AlphaFoldDB" id="A0A445MWS5"/>
<feature type="transmembrane region" description="Helical" evidence="8">
    <location>
        <begin position="233"/>
        <end position="259"/>
    </location>
</feature>
<evidence type="ECO:0000256" key="8">
    <source>
        <dbReference type="SAM" id="Phobius"/>
    </source>
</evidence>
<accession>A0A445MWS5</accession>
<evidence type="ECO:0000256" key="6">
    <source>
        <dbReference type="ARBA" id="ARBA00022989"/>
    </source>
</evidence>
<dbReference type="InterPro" id="IPR001173">
    <property type="entry name" value="Glyco_trans_2-like"/>
</dbReference>
<sequence length="334" mass="37758">MTKNGPYLSVVVPVYNEQENLDELICKCLLVCNSIERPYELILVDDGSRDRSPEIISNAVFENQGKVIGVFLNRNYGQHAAVMAGFEESKGEVIVTLDADLQNPPEEIPKLINEIEKGFDVVGSVRLNRADTIFRKLSSFLVNKTVQKATGVMMHDYGCMLRSYRRHVVDAMLMCHERSTFIPILANSFARNTTEIEVRHDKRSNGKSKYSLWKLVNLQFDLMTSMTTFPLRLLSVIGAVISITGMGFGAFLFLMRLIYGPRWSAQGVFTLFAILFIFIGAQFIGMGLMGEYIGRIYKDVRARPRYFVQQVLGRGIQKQGSSLELLNNKSRRSA</sequence>
<dbReference type="Pfam" id="PF00535">
    <property type="entry name" value="Glycos_transf_2"/>
    <property type="match status" value="1"/>
</dbReference>
<dbReference type="SUPFAM" id="SSF53448">
    <property type="entry name" value="Nucleotide-diphospho-sugar transferases"/>
    <property type="match status" value="1"/>
</dbReference>
<dbReference type="Gene3D" id="3.90.550.10">
    <property type="entry name" value="Spore Coat Polysaccharide Biosynthesis Protein SpsA, Chain A"/>
    <property type="match status" value="1"/>
</dbReference>
<keyword evidence="7 8" id="KW-0472">Membrane</keyword>
<evidence type="ECO:0000256" key="3">
    <source>
        <dbReference type="ARBA" id="ARBA00022679"/>
    </source>
</evidence>
<evidence type="ECO:0000256" key="4">
    <source>
        <dbReference type="ARBA" id="ARBA00022692"/>
    </source>
</evidence>
<evidence type="ECO:0000256" key="7">
    <source>
        <dbReference type="ARBA" id="ARBA00023136"/>
    </source>
</evidence>
<evidence type="ECO:0000256" key="5">
    <source>
        <dbReference type="ARBA" id="ARBA00022985"/>
    </source>
</evidence>
<keyword evidence="6 8" id="KW-1133">Transmembrane helix</keyword>
<name>A0A445MWS5_9BACT</name>
<gene>
    <name evidence="10" type="primary">yfbF</name>
    <name evidence="10" type="ORF">PITCH_A2030074</name>
</gene>
<dbReference type="GO" id="GO:0005886">
    <property type="term" value="C:plasma membrane"/>
    <property type="evidence" value="ECO:0007669"/>
    <property type="project" value="TreeGrafter"/>
</dbReference>
<feature type="domain" description="Glycosyltransferase 2-like" evidence="9">
    <location>
        <begin position="9"/>
        <end position="170"/>
    </location>
</feature>
<reference evidence="10" key="1">
    <citation type="submission" date="2018-01" db="EMBL/GenBank/DDBJ databases">
        <authorList>
            <person name="Regsiter A."/>
            <person name="William W."/>
        </authorList>
    </citation>
    <scope>NUCLEOTIDE SEQUENCE</scope>
    <source>
        <strain evidence="10">TRIP AH-1</strain>
    </source>
</reference>
<dbReference type="CDD" id="cd04187">
    <property type="entry name" value="DPM1_like_bac"/>
    <property type="match status" value="1"/>
</dbReference>
<dbReference type="PANTHER" id="PTHR48090:SF3">
    <property type="entry name" value="UNDECAPRENYL-PHOSPHATE 4-DEOXY-4-FORMAMIDO-L-ARABINOSE TRANSFERASE"/>
    <property type="match status" value="1"/>
</dbReference>
<evidence type="ECO:0000259" key="9">
    <source>
        <dbReference type="Pfam" id="PF00535"/>
    </source>
</evidence>
<evidence type="ECO:0000313" key="10">
    <source>
        <dbReference type="EMBL" id="SPD73930.1"/>
    </source>
</evidence>
<evidence type="ECO:0000256" key="1">
    <source>
        <dbReference type="ARBA" id="ARBA00022475"/>
    </source>
</evidence>
<keyword evidence="4 8" id="KW-0812">Transmembrane</keyword>
<organism evidence="10">
    <name type="scientific">uncultured Desulfobacterium sp</name>
    <dbReference type="NCBI Taxonomy" id="201089"/>
    <lineage>
        <taxon>Bacteria</taxon>
        <taxon>Pseudomonadati</taxon>
        <taxon>Thermodesulfobacteriota</taxon>
        <taxon>Desulfobacteria</taxon>
        <taxon>Desulfobacterales</taxon>
        <taxon>Desulfobacteriaceae</taxon>
        <taxon>Desulfobacterium</taxon>
        <taxon>environmental samples</taxon>
    </lineage>
</organism>
<dbReference type="InterPro" id="IPR029044">
    <property type="entry name" value="Nucleotide-diphossugar_trans"/>
</dbReference>
<feature type="transmembrane region" description="Helical" evidence="8">
    <location>
        <begin position="271"/>
        <end position="293"/>
    </location>
</feature>
<evidence type="ECO:0000256" key="2">
    <source>
        <dbReference type="ARBA" id="ARBA00022676"/>
    </source>
</evidence>